<dbReference type="Gene3D" id="3.40.50.300">
    <property type="entry name" value="P-loop containing nucleotide triphosphate hydrolases"/>
    <property type="match status" value="1"/>
</dbReference>
<name>A0A2W6N8P6_9BACL</name>
<gene>
    <name evidence="1" type="ORF">DN757_28030</name>
</gene>
<dbReference type="InterPro" id="IPR027417">
    <property type="entry name" value="P-loop_NTPase"/>
</dbReference>
<reference evidence="1 2" key="1">
    <citation type="submission" date="2018-06" db="EMBL/GenBank/DDBJ databases">
        <title>Isolation of heavy metals resistant Paenibacillus silvae NC2 from Gold-Copper mine in ZiJin, China.</title>
        <authorList>
            <person name="Xu J."/>
            <person name="Mazhar H.S."/>
            <person name="Rensing C."/>
        </authorList>
    </citation>
    <scope>NUCLEOTIDE SEQUENCE [LARGE SCALE GENOMIC DNA]</scope>
    <source>
        <strain evidence="1 2">NC2</strain>
    </source>
</reference>
<organism evidence="1 2">
    <name type="scientific">Paenibacillus silvae</name>
    <dbReference type="NCBI Taxonomy" id="1325358"/>
    <lineage>
        <taxon>Bacteria</taxon>
        <taxon>Bacillati</taxon>
        <taxon>Bacillota</taxon>
        <taxon>Bacilli</taxon>
        <taxon>Bacillales</taxon>
        <taxon>Paenibacillaceae</taxon>
        <taxon>Paenibacillus</taxon>
    </lineage>
</organism>
<dbReference type="EMBL" id="QKWW01000109">
    <property type="protein sequence ID" value="PZT52315.1"/>
    <property type="molecule type" value="Genomic_DNA"/>
</dbReference>
<dbReference type="Proteomes" id="UP000249204">
    <property type="component" value="Unassembled WGS sequence"/>
</dbReference>
<sequence>MNILGRYTKLNIVKYDDIELQEKLKIMFKNNSLRPIIGSGFTRGNSALNGKVPSGTDMINEMTKELSSIAEYMNEKDYMSKMKFSELSRLYEDSVAKKRRLKYLENNFTKVELTSNQTRFLEIDWQFIFTLNIDDGIEGNSQYIPLIPNHELNLDYIKNKKCVYKLHGDVHDVLTYNKNDTDQMIFSNNAYLRSLQTNLSMLDILKSSILSLNLIYIGCSLDDEIDILSVVLKTQKESFENLEKHNYYVTRIQPNGIQINMLRNFGITDVILVDDYYTFYDSLHGLYIESKKLSSSELSDFFVRSVVKEDKNIDENLAYLFGKPIEIKNNQVGVPYFFSRRSIVNETVRGMSSLNLQFIYGHRVSGKTYCLLEIIDRIKNKSVYFYPSKYTISDSMIDEILKHNDSVFLFDTETLTASQINSFEEKLSSIKKQNLNLIFAINSSDKNIISIISEMDQNKIGLYKVNHKLNKKEADELNSQLSIVNIPKLNFNNSLLDNIYWIYDTYRYSEAKYLPEMQELSRSELVLLIALATKSKLSAHSITTLELIEDVGLIYQKLKPAIEFVYTDYFEKEDFSGYKLLPNANFWILKTLGNYAEHRANHKNIAEAYKHIIGLYKRKYLNDREFSKSVLDYVKFDTINDIFPVKNHGVSPLINLIYESLNDYMAQNPHYFHQKAKAKLWMNRYEIKELRNALQLAIKSKSDLEISQNIQNERVQRSLSHIQFTIATIQGRIANLLHYQDQIELIKAITEYDKAFGYKENQNYLTQFNEKKIHLEKRDFFSLIKYAVSNKGSLSKKETEKIENLMKLSPENTMKQGYRKRGANY</sequence>
<evidence type="ECO:0000313" key="1">
    <source>
        <dbReference type="EMBL" id="PZT52315.1"/>
    </source>
</evidence>
<dbReference type="AlphaFoldDB" id="A0A2W6N8P6"/>
<proteinExistence type="predicted"/>
<dbReference type="Pfam" id="PF13289">
    <property type="entry name" value="SIR2_2"/>
    <property type="match status" value="1"/>
</dbReference>
<accession>A0A2W6N8P6</accession>
<comment type="caution">
    <text evidence="1">The sequence shown here is derived from an EMBL/GenBank/DDBJ whole genome shotgun (WGS) entry which is preliminary data.</text>
</comment>
<protein>
    <submittedName>
        <fullName evidence="1">Uncharacterized protein</fullName>
    </submittedName>
</protein>
<evidence type="ECO:0000313" key="2">
    <source>
        <dbReference type="Proteomes" id="UP000249204"/>
    </source>
</evidence>